<comment type="catalytic activity">
    <reaction evidence="8">
        <text>L-seryl-[protein] + ATP = O-phospho-L-seryl-[protein] + ADP + H(+)</text>
        <dbReference type="Rhea" id="RHEA:17989"/>
        <dbReference type="Rhea" id="RHEA-COMP:9863"/>
        <dbReference type="Rhea" id="RHEA-COMP:11604"/>
        <dbReference type="ChEBI" id="CHEBI:15378"/>
        <dbReference type="ChEBI" id="CHEBI:29999"/>
        <dbReference type="ChEBI" id="CHEBI:30616"/>
        <dbReference type="ChEBI" id="CHEBI:83421"/>
        <dbReference type="ChEBI" id="CHEBI:456216"/>
        <dbReference type="EC" id="2.7.11.1"/>
    </reaction>
</comment>
<keyword evidence="4" id="KW-0547">Nucleotide-binding</keyword>
<evidence type="ECO:0000259" key="9">
    <source>
        <dbReference type="PROSITE" id="PS50011"/>
    </source>
</evidence>
<sequence>MDTAAPPDFVREAHPAVGHKVTAHLFKDLAVKLGIPHDASSTATGEWQGVRPLGVGGQGSTGLFIRVDQNNNVRERLVVKESVVMSPGAWYFPLSWAPRTYHRLGYRDYHAAIDFSEASETYIHRILSNTQSQWIVEYRLADVWRRYQGINWLVPEAFIWYCALSLAKAAQIMEHGSEDDGPNNWREVIHRDIKPDNIFLSDPAAEGTEWRLYPGVKLGDFGHAVETTANEPSIYNPRLYRAPSGTPGYVSPEQRPLWFERGTRNFYDEPRLSSKSNVYQIGMTLLTLVHRAYPEAERPRYEQELGAEELLIDLQNHGMHTQQIPGYSSDLMDLIEECTATDPDERPSPRFLQEIIESKYPELDNTRFAGMRTLVPDAGELWSESGAGGWSRLAGMEDNYRVGLAWEYLPEPN</sequence>
<dbReference type="PROSITE" id="PS00108">
    <property type="entry name" value="PROTEIN_KINASE_ST"/>
    <property type="match status" value="1"/>
</dbReference>
<dbReference type="SMART" id="SM00220">
    <property type="entry name" value="S_TKc"/>
    <property type="match status" value="1"/>
</dbReference>
<dbReference type="InterPro" id="IPR008271">
    <property type="entry name" value="Ser/Thr_kinase_AS"/>
</dbReference>
<keyword evidence="11" id="KW-1185">Reference proteome</keyword>
<dbReference type="Proteomes" id="UP001296104">
    <property type="component" value="Unassembled WGS sequence"/>
</dbReference>
<accession>A0AAI8YWF2</accession>
<dbReference type="SUPFAM" id="SSF56112">
    <property type="entry name" value="Protein kinase-like (PK-like)"/>
    <property type="match status" value="1"/>
</dbReference>
<comment type="caution">
    <text evidence="10">The sequence shown here is derived from an EMBL/GenBank/DDBJ whole genome shotgun (WGS) entry which is preliminary data.</text>
</comment>
<evidence type="ECO:0000256" key="8">
    <source>
        <dbReference type="ARBA" id="ARBA00048679"/>
    </source>
</evidence>
<evidence type="ECO:0000256" key="6">
    <source>
        <dbReference type="ARBA" id="ARBA00022840"/>
    </source>
</evidence>
<feature type="domain" description="Protein kinase" evidence="9">
    <location>
        <begin position="47"/>
        <end position="363"/>
    </location>
</feature>
<evidence type="ECO:0000256" key="5">
    <source>
        <dbReference type="ARBA" id="ARBA00022777"/>
    </source>
</evidence>
<gene>
    <name evidence="10" type="ORF">LECACI_7A003219</name>
</gene>
<dbReference type="InterPro" id="IPR000719">
    <property type="entry name" value="Prot_kinase_dom"/>
</dbReference>
<dbReference type="PANTHER" id="PTHR43671:SF98">
    <property type="entry name" value="SERINE_THREONINE-PROTEIN KINASE NEK11"/>
    <property type="match status" value="1"/>
</dbReference>
<dbReference type="GO" id="GO:0004674">
    <property type="term" value="F:protein serine/threonine kinase activity"/>
    <property type="evidence" value="ECO:0007669"/>
    <property type="project" value="UniProtKB-KW"/>
</dbReference>
<keyword evidence="5 10" id="KW-0418">Kinase</keyword>
<dbReference type="EMBL" id="CAVMBE010000015">
    <property type="protein sequence ID" value="CAK3948087.1"/>
    <property type="molecule type" value="Genomic_DNA"/>
</dbReference>
<evidence type="ECO:0000256" key="1">
    <source>
        <dbReference type="ARBA" id="ARBA00012513"/>
    </source>
</evidence>
<dbReference type="PROSITE" id="PS50011">
    <property type="entry name" value="PROTEIN_KINASE_DOM"/>
    <property type="match status" value="1"/>
</dbReference>
<name>A0AAI8YWF2_9PEZI</name>
<keyword evidence="6" id="KW-0067">ATP-binding</keyword>
<dbReference type="GO" id="GO:0005524">
    <property type="term" value="F:ATP binding"/>
    <property type="evidence" value="ECO:0007669"/>
    <property type="project" value="UniProtKB-KW"/>
</dbReference>
<keyword evidence="3" id="KW-0808">Transferase</keyword>
<dbReference type="Gene3D" id="1.10.510.10">
    <property type="entry name" value="Transferase(Phosphotransferase) domain 1"/>
    <property type="match status" value="1"/>
</dbReference>
<organism evidence="10 11">
    <name type="scientific">Lecanosticta acicola</name>
    <dbReference type="NCBI Taxonomy" id="111012"/>
    <lineage>
        <taxon>Eukaryota</taxon>
        <taxon>Fungi</taxon>
        <taxon>Dikarya</taxon>
        <taxon>Ascomycota</taxon>
        <taxon>Pezizomycotina</taxon>
        <taxon>Dothideomycetes</taxon>
        <taxon>Dothideomycetidae</taxon>
        <taxon>Mycosphaerellales</taxon>
        <taxon>Mycosphaerellaceae</taxon>
        <taxon>Lecanosticta</taxon>
    </lineage>
</organism>
<dbReference type="Pfam" id="PF00069">
    <property type="entry name" value="Pkinase"/>
    <property type="match status" value="1"/>
</dbReference>
<dbReference type="EC" id="2.7.11.1" evidence="1"/>
<protein>
    <recommendedName>
        <fullName evidence="1">non-specific serine/threonine protein kinase</fullName>
        <ecNumber evidence="1">2.7.11.1</ecNumber>
    </recommendedName>
</protein>
<evidence type="ECO:0000256" key="2">
    <source>
        <dbReference type="ARBA" id="ARBA00022527"/>
    </source>
</evidence>
<evidence type="ECO:0000313" key="10">
    <source>
        <dbReference type="EMBL" id="CAK3948087.1"/>
    </source>
</evidence>
<reference evidence="10" key="1">
    <citation type="submission" date="2023-11" db="EMBL/GenBank/DDBJ databases">
        <authorList>
            <person name="Alioto T."/>
            <person name="Alioto T."/>
            <person name="Gomez Garrido J."/>
        </authorList>
    </citation>
    <scope>NUCLEOTIDE SEQUENCE</scope>
</reference>
<dbReference type="PANTHER" id="PTHR43671">
    <property type="entry name" value="SERINE/THREONINE-PROTEIN KINASE NEK"/>
    <property type="match status" value="1"/>
</dbReference>
<evidence type="ECO:0000313" key="11">
    <source>
        <dbReference type="Proteomes" id="UP001296104"/>
    </source>
</evidence>
<dbReference type="GO" id="GO:0005634">
    <property type="term" value="C:nucleus"/>
    <property type="evidence" value="ECO:0007669"/>
    <property type="project" value="TreeGrafter"/>
</dbReference>
<keyword evidence="2" id="KW-0723">Serine/threonine-protein kinase</keyword>
<evidence type="ECO:0000256" key="4">
    <source>
        <dbReference type="ARBA" id="ARBA00022741"/>
    </source>
</evidence>
<comment type="catalytic activity">
    <reaction evidence="7">
        <text>L-threonyl-[protein] + ATP = O-phospho-L-threonyl-[protein] + ADP + H(+)</text>
        <dbReference type="Rhea" id="RHEA:46608"/>
        <dbReference type="Rhea" id="RHEA-COMP:11060"/>
        <dbReference type="Rhea" id="RHEA-COMP:11605"/>
        <dbReference type="ChEBI" id="CHEBI:15378"/>
        <dbReference type="ChEBI" id="CHEBI:30013"/>
        <dbReference type="ChEBI" id="CHEBI:30616"/>
        <dbReference type="ChEBI" id="CHEBI:61977"/>
        <dbReference type="ChEBI" id="CHEBI:456216"/>
        <dbReference type="EC" id="2.7.11.1"/>
    </reaction>
</comment>
<evidence type="ECO:0000256" key="7">
    <source>
        <dbReference type="ARBA" id="ARBA00047899"/>
    </source>
</evidence>
<dbReference type="InterPro" id="IPR011009">
    <property type="entry name" value="Kinase-like_dom_sf"/>
</dbReference>
<dbReference type="AlphaFoldDB" id="A0AAI8YWF2"/>
<dbReference type="InterPro" id="IPR050660">
    <property type="entry name" value="NEK_Ser/Thr_kinase"/>
</dbReference>
<proteinExistence type="predicted"/>
<evidence type="ECO:0000256" key="3">
    <source>
        <dbReference type="ARBA" id="ARBA00022679"/>
    </source>
</evidence>